<dbReference type="AlphaFoldDB" id="A0AAQ3K0I9"/>
<dbReference type="Gene3D" id="3.30.40.10">
    <property type="entry name" value="Zinc/RING finger domain, C3HC4 (zinc finger)"/>
    <property type="match status" value="1"/>
</dbReference>
<dbReference type="GO" id="GO:0016567">
    <property type="term" value="P:protein ubiquitination"/>
    <property type="evidence" value="ECO:0007669"/>
    <property type="project" value="InterPro"/>
</dbReference>
<feature type="compositionally biased region" description="Basic and acidic residues" evidence="6">
    <location>
        <begin position="642"/>
        <end position="666"/>
    </location>
</feature>
<keyword evidence="5" id="KW-0539">Nucleus</keyword>
<evidence type="ECO:0000256" key="3">
    <source>
        <dbReference type="ARBA" id="ARBA00022771"/>
    </source>
</evidence>
<evidence type="ECO:0000256" key="6">
    <source>
        <dbReference type="SAM" id="MobiDB-lite"/>
    </source>
</evidence>
<dbReference type="InterPro" id="IPR013083">
    <property type="entry name" value="Znf_RING/FYVE/PHD"/>
</dbReference>
<dbReference type="Pfam" id="PF13696">
    <property type="entry name" value="zf-CCHC_2"/>
    <property type="match status" value="1"/>
</dbReference>
<dbReference type="GO" id="GO:0005634">
    <property type="term" value="C:nucleus"/>
    <property type="evidence" value="ECO:0007669"/>
    <property type="project" value="UniProtKB-SubCell"/>
</dbReference>
<evidence type="ECO:0000256" key="2">
    <source>
        <dbReference type="ARBA" id="ARBA00022723"/>
    </source>
</evidence>
<organism evidence="8 9">
    <name type="scientific">Canna indica</name>
    <name type="common">Indian-shot</name>
    <dbReference type="NCBI Taxonomy" id="4628"/>
    <lineage>
        <taxon>Eukaryota</taxon>
        <taxon>Viridiplantae</taxon>
        <taxon>Streptophyta</taxon>
        <taxon>Embryophyta</taxon>
        <taxon>Tracheophyta</taxon>
        <taxon>Spermatophyta</taxon>
        <taxon>Magnoliopsida</taxon>
        <taxon>Liliopsida</taxon>
        <taxon>Zingiberales</taxon>
        <taxon>Cannaceae</taxon>
        <taxon>Canna</taxon>
    </lineage>
</organism>
<accession>A0AAQ3K0I9</accession>
<dbReference type="InterPro" id="IPR014891">
    <property type="entry name" value="DWNN_domain"/>
</dbReference>
<keyword evidence="3" id="KW-0863">Zinc-finger</keyword>
<dbReference type="GO" id="GO:0006397">
    <property type="term" value="P:mRNA processing"/>
    <property type="evidence" value="ECO:0007669"/>
    <property type="project" value="InterPro"/>
</dbReference>
<reference evidence="8 9" key="1">
    <citation type="submission" date="2023-10" db="EMBL/GenBank/DDBJ databases">
        <title>Chromosome-scale genome assembly provides insights into flower coloration mechanisms of Canna indica.</title>
        <authorList>
            <person name="Li C."/>
        </authorList>
    </citation>
    <scope>NUCLEOTIDE SEQUENCE [LARGE SCALE GENOMIC DNA]</scope>
    <source>
        <tissue evidence="8">Flower</tissue>
    </source>
</reference>
<dbReference type="InterPro" id="IPR033489">
    <property type="entry name" value="RBBP6"/>
</dbReference>
<dbReference type="EMBL" id="CP136892">
    <property type="protein sequence ID" value="WOK99799.1"/>
    <property type="molecule type" value="Genomic_DNA"/>
</dbReference>
<dbReference type="PROSITE" id="PS51282">
    <property type="entry name" value="DWNN"/>
    <property type="match status" value="1"/>
</dbReference>
<feature type="region of interest" description="Disordered" evidence="6">
    <location>
        <begin position="569"/>
        <end position="702"/>
    </location>
</feature>
<dbReference type="GO" id="GO:0006511">
    <property type="term" value="P:ubiquitin-dependent protein catabolic process"/>
    <property type="evidence" value="ECO:0007669"/>
    <property type="project" value="TreeGrafter"/>
</dbReference>
<feature type="region of interest" description="Disordered" evidence="6">
    <location>
        <begin position="94"/>
        <end position="114"/>
    </location>
</feature>
<dbReference type="GO" id="GO:0008270">
    <property type="term" value="F:zinc ion binding"/>
    <property type="evidence" value="ECO:0007669"/>
    <property type="project" value="UniProtKB-KW"/>
</dbReference>
<evidence type="ECO:0000313" key="8">
    <source>
        <dbReference type="EMBL" id="WOK99799.1"/>
    </source>
</evidence>
<protein>
    <recommendedName>
        <fullName evidence="7">DWNN domain-containing protein</fullName>
    </recommendedName>
</protein>
<keyword evidence="9" id="KW-1185">Reference proteome</keyword>
<gene>
    <name evidence="8" type="ORF">Cni_G08511</name>
</gene>
<evidence type="ECO:0000313" key="9">
    <source>
        <dbReference type="Proteomes" id="UP001327560"/>
    </source>
</evidence>
<dbReference type="Gene3D" id="4.10.60.10">
    <property type="entry name" value="Zinc finger, CCHC-type"/>
    <property type="match status" value="1"/>
</dbReference>
<evidence type="ECO:0000259" key="7">
    <source>
        <dbReference type="PROSITE" id="PS51282"/>
    </source>
</evidence>
<dbReference type="Proteomes" id="UP001327560">
    <property type="component" value="Chromosome 3"/>
</dbReference>
<dbReference type="Pfam" id="PF08783">
    <property type="entry name" value="DWNN"/>
    <property type="match status" value="1"/>
</dbReference>
<dbReference type="SMART" id="SM01180">
    <property type="entry name" value="DWNN"/>
    <property type="match status" value="1"/>
</dbReference>
<evidence type="ECO:0000256" key="4">
    <source>
        <dbReference type="ARBA" id="ARBA00022833"/>
    </source>
</evidence>
<feature type="compositionally biased region" description="Basic and acidic residues" evidence="6">
    <location>
        <begin position="674"/>
        <end position="693"/>
    </location>
</feature>
<dbReference type="SUPFAM" id="SSF57850">
    <property type="entry name" value="RING/U-box"/>
    <property type="match status" value="1"/>
</dbReference>
<dbReference type="GO" id="GO:0061630">
    <property type="term" value="F:ubiquitin protein ligase activity"/>
    <property type="evidence" value="ECO:0007669"/>
    <property type="project" value="InterPro"/>
</dbReference>
<keyword evidence="4" id="KW-0862">Zinc</keyword>
<feature type="compositionally biased region" description="Basic and acidic residues" evidence="6">
    <location>
        <begin position="587"/>
        <end position="625"/>
    </location>
</feature>
<feature type="compositionally biased region" description="Polar residues" evidence="6">
    <location>
        <begin position="571"/>
        <end position="586"/>
    </location>
</feature>
<dbReference type="Gene3D" id="3.10.20.90">
    <property type="entry name" value="Phosphatidylinositol 3-kinase Catalytic Subunit, Chain A, domain 1"/>
    <property type="match status" value="1"/>
</dbReference>
<keyword evidence="2" id="KW-0479">Metal-binding</keyword>
<dbReference type="CDD" id="cd16620">
    <property type="entry name" value="vRING-HC-C4C4_RBBP6"/>
    <property type="match status" value="1"/>
</dbReference>
<evidence type="ECO:0000256" key="1">
    <source>
        <dbReference type="ARBA" id="ARBA00004123"/>
    </source>
</evidence>
<feature type="domain" description="DWNN" evidence="7">
    <location>
        <begin position="3"/>
        <end position="76"/>
    </location>
</feature>
<dbReference type="PANTHER" id="PTHR15439">
    <property type="entry name" value="RETINOBLASTOMA-BINDING PROTEIN 6"/>
    <property type="match status" value="1"/>
</dbReference>
<dbReference type="InterPro" id="IPR025829">
    <property type="entry name" value="Zn_knuckle_CX2CX3GHX4C"/>
</dbReference>
<sequence>MAVYYKFKSTKNYESIPIEGQFISVANLKERIFQHKFLGKSKGSDLLISNAQSNEEYVDQGCMIPKNTSVVIRRVPRCLRKPIVIEHDKPTVIDDKLEDLPPSSGMVVDDSSATMHPEDYEGDDVFGDDPYAPSVITPSNPVSDVSNANKVDEDRKIKALVNTPAVDWNRETLEAYGSGRDFGRGTGGRMMGDRSFGRGMLERKTPPAGYVCHRCKIPGHLIQHCPTNGDPNYDFKRLKPPTGIPKSMLLVAPDGSYALPSGAVAVLTPNEAAFDKEMEGLSSTCPVRNLPPGFHCPLCKELMKDAALTSKCCFSSFCYKCIRDQIIMKKMCTCGFKNLLIDDIVPNKVIRETINRALESVSSITESTGSLLHVNIESAQTVQPNVPPPAPAASKGESMKPTMDQSFHMNDVEIASESKVAKTGTNSLDKPASTNIDVNKATPECECKEPKSLYSTPVPGDVQEKEIAREQGNKKKKPHLPSTAADMQWRAYQGMGAENFAIPWASSGYNLYGAGAFPLGVDGSFGAMLPYMGCGISPFNVPFGGRYFPQDPSAAHGFMMQGLPRDLSESRVGSLSMNQQPSSISMSREEFEARNSDLRSKHETKQLSERERGNPQDRETRKELSNTKNVCSMKAKHTKAIAADHSKADKKMSSSELAPKRKESNVRQKTNSNRYHEGKRSRGCDYESREEHPSSSSQHDQQ</sequence>
<feature type="region of interest" description="Disordered" evidence="6">
    <location>
        <begin position="382"/>
        <end position="403"/>
    </location>
</feature>
<evidence type="ECO:0000256" key="5">
    <source>
        <dbReference type="ARBA" id="ARBA00023242"/>
    </source>
</evidence>
<proteinExistence type="predicted"/>
<name>A0AAQ3K0I9_9LILI</name>
<dbReference type="PANTHER" id="PTHR15439:SF0">
    <property type="entry name" value="CELL DIVISION CYCLE AND APOPTOSIS REGULATOR PROTEIN 1-RELATED"/>
    <property type="match status" value="1"/>
</dbReference>
<comment type="subcellular location">
    <subcellularLocation>
        <location evidence="1">Nucleus</location>
    </subcellularLocation>
</comment>